<dbReference type="EMBL" id="VDGT01000008">
    <property type="protein sequence ID" value="TNM30301.1"/>
    <property type="molecule type" value="Genomic_DNA"/>
</dbReference>
<organism evidence="3 4">
    <name type="scientific">Streptomyces sedi</name>
    <dbReference type="NCBI Taxonomy" id="555059"/>
    <lineage>
        <taxon>Bacteria</taxon>
        <taxon>Bacillati</taxon>
        <taxon>Actinomycetota</taxon>
        <taxon>Actinomycetes</taxon>
        <taxon>Kitasatosporales</taxon>
        <taxon>Streptomycetaceae</taxon>
        <taxon>Streptomyces</taxon>
    </lineage>
</organism>
<dbReference type="Proteomes" id="UP000311713">
    <property type="component" value="Unassembled WGS sequence"/>
</dbReference>
<name>A0A5C4V344_9ACTN</name>
<dbReference type="GO" id="GO:0016740">
    <property type="term" value="F:transferase activity"/>
    <property type="evidence" value="ECO:0007669"/>
    <property type="project" value="UniProtKB-KW"/>
</dbReference>
<dbReference type="OrthoDB" id="4558647at2"/>
<keyword evidence="4" id="KW-1185">Reference proteome</keyword>
<evidence type="ECO:0000256" key="1">
    <source>
        <dbReference type="SAM" id="MobiDB-lite"/>
    </source>
</evidence>
<dbReference type="InterPro" id="IPR011009">
    <property type="entry name" value="Kinase-like_dom_sf"/>
</dbReference>
<reference evidence="3 4" key="1">
    <citation type="submission" date="2019-06" db="EMBL/GenBank/DDBJ databases">
        <title>Draft genome of Streptomyces sedi sp. JCM16909.</title>
        <authorList>
            <person name="Klykleung N."/>
            <person name="Tanasupawat S."/>
            <person name="Kudo T."/>
            <person name="Yuki M."/>
            <person name="Ohkuma M."/>
        </authorList>
    </citation>
    <scope>NUCLEOTIDE SEQUENCE [LARGE SCALE GENOMIC DNA]</scope>
    <source>
        <strain evidence="3 4">JCM 16909</strain>
    </source>
</reference>
<evidence type="ECO:0000313" key="3">
    <source>
        <dbReference type="EMBL" id="TNM30301.1"/>
    </source>
</evidence>
<dbReference type="Gene3D" id="3.90.1200.10">
    <property type="match status" value="1"/>
</dbReference>
<accession>A0A5C4V344</accession>
<evidence type="ECO:0000313" key="4">
    <source>
        <dbReference type="Proteomes" id="UP000311713"/>
    </source>
</evidence>
<gene>
    <name evidence="3" type="ORF">FH715_13230</name>
</gene>
<dbReference type="SUPFAM" id="SSF56112">
    <property type="entry name" value="Protein kinase-like (PK-like)"/>
    <property type="match status" value="1"/>
</dbReference>
<sequence>MCCSTRRGCAPGMSWRRPCRVRCGSRGPCWRRCAGTSRGCARRHTPRPATRHAPRPARRGPRRWPRRRAGGSGCRRCCRSRSRWRRRRRDVSSRWRTGSPARTGPTRRERACWSGSCWRARGGGTRCRCCPCWFPNGRTGWAAWSPRSCAGRGERSYDAGMGRVELRDSMAVKTHAAEVEPDALRARLRVAAELDGLVVGPLGGVEVRDGLLVTRWPRGEPVDPDAPERYPWAEAGALLARLHAVEPATPLPPAGGPARVARAVARLRAEVTGPRYAAAVRQVLRAHECGERIPVSQESTLCHGDFHLGQLVRFEGAGWRLIDVDDLGWGDPMWDLGRPAAWYAAGLLPPPDWQLLLDGYGLTTAVAPWARVDGAARAYTVQGAARALLLAQGENAELADDGVALVDSCGRIAVLP</sequence>
<dbReference type="InterPro" id="IPR002575">
    <property type="entry name" value="Aminoglycoside_PTrfase"/>
</dbReference>
<keyword evidence="3" id="KW-0808">Transferase</keyword>
<evidence type="ECO:0000259" key="2">
    <source>
        <dbReference type="Pfam" id="PF01636"/>
    </source>
</evidence>
<feature type="region of interest" description="Disordered" evidence="1">
    <location>
        <begin position="41"/>
        <end position="75"/>
    </location>
</feature>
<dbReference type="AlphaFoldDB" id="A0A5C4V344"/>
<comment type="caution">
    <text evidence="3">The sequence shown here is derived from an EMBL/GenBank/DDBJ whole genome shotgun (WGS) entry which is preliminary data.</text>
</comment>
<feature type="domain" description="Aminoglycoside phosphotransferase" evidence="2">
    <location>
        <begin position="185"/>
        <end position="342"/>
    </location>
</feature>
<dbReference type="Pfam" id="PF01636">
    <property type="entry name" value="APH"/>
    <property type="match status" value="1"/>
</dbReference>
<feature type="compositionally biased region" description="Basic residues" evidence="1">
    <location>
        <begin position="41"/>
        <end position="69"/>
    </location>
</feature>
<proteinExistence type="predicted"/>
<protein>
    <submittedName>
        <fullName evidence="3">Aminoglycoside phosphotransferase family protein</fullName>
    </submittedName>
</protein>